<proteinExistence type="predicted"/>
<accession>A0A8X6N7B6</accession>
<organism evidence="1 2">
    <name type="scientific">Nephila pilipes</name>
    <name type="common">Giant wood spider</name>
    <name type="synonym">Nephila maculata</name>
    <dbReference type="NCBI Taxonomy" id="299642"/>
    <lineage>
        <taxon>Eukaryota</taxon>
        <taxon>Metazoa</taxon>
        <taxon>Ecdysozoa</taxon>
        <taxon>Arthropoda</taxon>
        <taxon>Chelicerata</taxon>
        <taxon>Arachnida</taxon>
        <taxon>Araneae</taxon>
        <taxon>Araneomorphae</taxon>
        <taxon>Entelegynae</taxon>
        <taxon>Araneoidea</taxon>
        <taxon>Nephilidae</taxon>
        <taxon>Nephila</taxon>
    </lineage>
</organism>
<dbReference type="EMBL" id="BMAW01101014">
    <property type="protein sequence ID" value="GFS97738.1"/>
    <property type="molecule type" value="Genomic_DNA"/>
</dbReference>
<dbReference type="AlphaFoldDB" id="A0A8X6N7B6"/>
<comment type="caution">
    <text evidence="1">The sequence shown here is derived from an EMBL/GenBank/DDBJ whole genome shotgun (WGS) entry which is preliminary data.</text>
</comment>
<feature type="non-terminal residue" evidence="1">
    <location>
        <position position="1"/>
    </location>
</feature>
<evidence type="ECO:0000313" key="1">
    <source>
        <dbReference type="EMBL" id="GFS97738.1"/>
    </source>
</evidence>
<gene>
    <name evidence="1" type="ORF">NPIL_79111</name>
</gene>
<keyword evidence="2" id="KW-1185">Reference proteome</keyword>
<name>A0A8X6N7B6_NEPPI</name>
<sequence>GSILTSTERNASLIGNIVTKNNQSINLASKLAYRLVECFQAFDIIPIYVHSHFLTKLISDLKGEKNGKKFKKQKGKENPCN</sequence>
<reference evidence="1" key="1">
    <citation type="submission" date="2020-08" db="EMBL/GenBank/DDBJ databases">
        <title>Multicomponent nature underlies the extraordinary mechanical properties of spider dragline silk.</title>
        <authorList>
            <person name="Kono N."/>
            <person name="Nakamura H."/>
            <person name="Mori M."/>
            <person name="Yoshida Y."/>
            <person name="Ohtoshi R."/>
            <person name="Malay A.D."/>
            <person name="Moran D.A.P."/>
            <person name="Tomita M."/>
            <person name="Numata K."/>
            <person name="Arakawa K."/>
        </authorList>
    </citation>
    <scope>NUCLEOTIDE SEQUENCE</scope>
</reference>
<evidence type="ECO:0000313" key="2">
    <source>
        <dbReference type="Proteomes" id="UP000887013"/>
    </source>
</evidence>
<dbReference type="Proteomes" id="UP000887013">
    <property type="component" value="Unassembled WGS sequence"/>
</dbReference>
<protein>
    <submittedName>
        <fullName evidence="1">Uncharacterized protein</fullName>
    </submittedName>
</protein>